<evidence type="ECO:0000313" key="10">
    <source>
        <dbReference type="Proteomes" id="UP000285278"/>
    </source>
</evidence>
<keyword evidence="5 6" id="KW-0961">Cell wall biogenesis/degradation</keyword>
<evidence type="ECO:0000256" key="6">
    <source>
        <dbReference type="PROSITE-ProRule" id="PRU01373"/>
    </source>
</evidence>
<evidence type="ECO:0000256" key="1">
    <source>
        <dbReference type="ARBA" id="ARBA00004752"/>
    </source>
</evidence>
<dbReference type="InterPro" id="IPR006311">
    <property type="entry name" value="TAT_signal"/>
</dbReference>
<dbReference type="GO" id="GO:0018104">
    <property type="term" value="P:peptidoglycan-protein cross-linking"/>
    <property type="evidence" value="ECO:0007669"/>
    <property type="project" value="TreeGrafter"/>
</dbReference>
<dbReference type="Gene3D" id="2.40.440.10">
    <property type="entry name" value="L,D-transpeptidase catalytic domain-like"/>
    <property type="match status" value="1"/>
</dbReference>
<dbReference type="PANTHER" id="PTHR30582:SF33">
    <property type="entry name" value="EXPORTED PROTEIN"/>
    <property type="match status" value="1"/>
</dbReference>
<organism evidence="9 10">
    <name type="scientific">Corynebacterium falsenii</name>
    <dbReference type="NCBI Taxonomy" id="108486"/>
    <lineage>
        <taxon>Bacteria</taxon>
        <taxon>Bacillati</taxon>
        <taxon>Actinomycetota</taxon>
        <taxon>Actinomycetes</taxon>
        <taxon>Mycobacteriales</taxon>
        <taxon>Corynebacteriaceae</taxon>
        <taxon>Corynebacterium</taxon>
    </lineage>
</organism>
<dbReference type="Proteomes" id="UP000285278">
    <property type="component" value="Unassembled WGS sequence"/>
</dbReference>
<gene>
    <name evidence="9" type="ORF">D3M95_08075</name>
</gene>
<evidence type="ECO:0000256" key="4">
    <source>
        <dbReference type="ARBA" id="ARBA00022984"/>
    </source>
</evidence>
<dbReference type="InterPro" id="IPR038063">
    <property type="entry name" value="Transpep_catalytic_dom"/>
</dbReference>
<dbReference type="InterPro" id="IPR005490">
    <property type="entry name" value="LD_TPept_cat_dom"/>
</dbReference>
<dbReference type="GO" id="GO:0008360">
    <property type="term" value="P:regulation of cell shape"/>
    <property type="evidence" value="ECO:0007669"/>
    <property type="project" value="UniProtKB-UniRule"/>
</dbReference>
<dbReference type="GO" id="GO:0016740">
    <property type="term" value="F:transferase activity"/>
    <property type="evidence" value="ECO:0007669"/>
    <property type="project" value="UniProtKB-KW"/>
</dbReference>
<dbReference type="OrthoDB" id="8887048at2"/>
<proteinExistence type="predicted"/>
<dbReference type="AlphaFoldDB" id="A0A418Q658"/>
<dbReference type="InterPro" id="IPR050979">
    <property type="entry name" value="LD-transpeptidase"/>
</dbReference>
<keyword evidence="4 6" id="KW-0573">Peptidoglycan synthesis</keyword>
<comment type="pathway">
    <text evidence="1 6">Cell wall biogenesis; peptidoglycan biosynthesis.</text>
</comment>
<evidence type="ECO:0000313" key="9">
    <source>
        <dbReference type="EMBL" id="RIX34271.1"/>
    </source>
</evidence>
<dbReference type="GO" id="GO:0071972">
    <property type="term" value="F:peptidoglycan L,D-transpeptidase activity"/>
    <property type="evidence" value="ECO:0007669"/>
    <property type="project" value="TreeGrafter"/>
</dbReference>
<dbReference type="RefSeq" id="WP_119664973.1">
    <property type="nucleotide sequence ID" value="NZ_QXJK01000008.1"/>
</dbReference>
<dbReference type="GO" id="GO:0071555">
    <property type="term" value="P:cell wall organization"/>
    <property type="evidence" value="ECO:0007669"/>
    <property type="project" value="UniProtKB-UniRule"/>
</dbReference>
<comment type="caution">
    <text evidence="9">The sequence shown here is derived from an EMBL/GenBank/DDBJ whole genome shotgun (WGS) entry which is preliminary data.</text>
</comment>
<dbReference type="STRING" id="1451189.CFAL_02115"/>
<dbReference type="GO" id="GO:0005576">
    <property type="term" value="C:extracellular region"/>
    <property type="evidence" value="ECO:0007669"/>
    <property type="project" value="TreeGrafter"/>
</dbReference>
<name>A0A418Q658_9CORY</name>
<dbReference type="EMBL" id="QXJK01000008">
    <property type="protein sequence ID" value="RIX34271.1"/>
    <property type="molecule type" value="Genomic_DNA"/>
</dbReference>
<evidence type="ECO:0000256" key="3">
    <source>
        <dbReference type="ARBA" id="ARBA00022960"/>
    </source>
</evidence>
<accession>A0A418Q658</accession>
<dbReference type="Pfam" id="PF03734">
    <property type="entry name" value="YkuD"/>
    <property type="match status" value="1"/>
</dbReference>
<dbReference type="CDD" id="cd16913">
    <property type="entry name" value="YkuD_like"/>
    <property type="match status" value="1"/>
</dbReference>
<dbReference type="SUPFAM" id="SSF141523">
    <property type="entry name" value="L,D-transpeptidase catalytic domain-like"/>
    <property type="match status" value="1"/>
</dbReference>
<feature type="signal peptide" evidence="7">
    <location>
        <begin position="1"/>
        <end position="33"/>
    </location>
</feature>
<keyword evidence="2" id="KW-0808">Transferase</keyword>
<feature type="active site" description="Proton donor/acceptor" evidence="6">
    <location>
        <position position="207"/>
    </location>
</feature>
<evidence type="ECO:0000256" key="2">
    <source>
        <dbReference type="ARBA" id="ARBA00022679"/>
    </source>
</evidence>
<dbReference type="PANTHER" id="PTHR30582">
    <property type="entry name" value="L,D-TRANSPEPTIDASE"/>
    <property type="match status" value="1"/>
</dbReference>
<feature type="chain" id="PRO_5019291899" evidence="7">
    <location>
        <begin position="34"/>
        <end position="242"/>
    </location>
</feature>
<dbReference type="UniPathway" id="UPA00219"/>
<keyword evidence="10" id="KW-1185">Reference proteome</keyword>
<feature type="domain" description="L,D-TPase catalytic" evidence="8">
    <location>
        <begin position="134"/>
        <end position="242"/>
    </location>
</feature>
<evidence type="ECO:0000256" key="5">
    <source>
        <dbReference type="ARBA" id="ARBA00023316"/>
    </source>
</evidence>
<keyword evidence="3 6" id="KW-0133">Cell shape</keyword>
<reference evidence="9 10" key="1">
    <citation type="submission" date="2018-09" db="EMBL/GenBank/DDBJ databases">
        <title>Optimization and identification of Corynebacterium falsenii FN1-14 from fish paste.</title>
        <authorList>
            <person name="Daroonpunt R."/>
            <person name="Tanasupawat S."/>
        </authorList>
    </citation>
    <scope>NUCLEOTIDE SEQUENCE [LARGE SCALE GENOMIC DNA]</scope>
    <source>
        <strain evidence="9 10">FN1-14</strain>
    </source>
</reference>
<evidence type="ECO:0000256" key="7">
    <source>
        <dbReference type="SAM" id="SignalP"/>
    </source>
</evidence>
<evidence type="ECO:0000259" key="8">
    <source>
        <dbReference type="PROSITE" id="PS52029"/>
    </source>
</evidence>
<feature type="active site" description="Nucleophile" evidence="6">
    <location>
        <position position="218"/>
    </location>
</feature>
<sequence>MKSDQPKNLRRRLMGIGAATVMVASLGTGVASAQSSMPQLPQILGAPTAPQAPTQQDINKAANDAVLGARDNIHAQTAPLPGEIREPINQNVDNAVNFLAPGALAAREQARAAAAAAAKNPAPTERTTPCPASAHACVNLEGRDAWLQTNGQTTYGPVKISSGRQGEETPKGKFYVTRKVKDEVSHEFNDAPMPYSVYFTNQGHAFHQGDVNVESAGCIHLSQKDAAAFFDQLQVGDEVYIY</sequence>
<protein>
    <submittedName>
        <fullName evidence="9">Murein L,D-transpeptidase</fullName>
    </submittedName>
</protein>
<keyword evidence="7" id="KW-0732">Signal</keyword>
<dbReference type="PROSITE" id="PS52029">
    <property type="entry name" value="LD_TPASE"/>
    <property type="match status" value="1"/>
</dbReference>
<dbReference type="PROSITE" id="PS51318">
    <property type="entry name" value="TAT"/>
    <property type="match status" value="1"/>
</dbReference>